<sequence length="283" mass="31613">MASALERVSQTRCFGGQQEFYKHASSTCRTEMRFSVYLPPQAASESVPVLYYLSGLTCTEENFMSKAGAQRLAAQHGLMLVAPDTSPRNNATPGEADSWDLGSGAGFYVDATQSPWSNHYSLYSYVTCELPHLIRQHFAVRPERQGIFGHSMGGHGALISALKQPSQYVSVSAFAPIAAPMRCPWGQKAFSHYLGADPQSWKAYDASELVLSQQLDHLILIDQGSADPFLEPQLKPELFQQACAQVNQSLELRIQPDYDHSYYFIASFMADHMRHHAERLWRS</sequence>
<dbReference type="GO" id="GO:0046294">
    <property type="term" value="P:formaldehyde catabolic process"/>
    <property type="evidence" value="ECO:0007669"/>
    <property type="project" value="InterPro"/>
</dbReference>
<keyword evidence="4 8" id="KW-0378">Hydrolase</keyword>
<evidence type="ECO:0000256" key="5">
    <source>
        <dbReference type="ARBA" id="ARBA00047590"/>
    </source>
</evidence>
<feature type="active site" description="Charge relay system" evidence="7">
    <location>
        <position position="260"/>
    </location>
</feature>
<evidence type="ECO:0000313" key="10">
    <source>
        <dbReference type="Proteomes" id="UP000707356"/>
    </source>
</evidence>
<evidence type="ECO:0000256" key="3">
    <source>
        <dbReference type="ARBA" id="ARBA00022487"/>
    </source>
</evidence>
<protein>
    <recommendedName>
        <fullName evidence="2 6">S-formylglutathione hydrolase</fullName>
        <ecNumber evidence="2 6">3.1.2.12</ecNumber>
    </recommendedName>
</protein>
<evidence type="ECO:0000256" key="4">
    <source>
        <dbReference type="ARBA" id="ARBA00022801"/>
    </source>
</evidence>
<feature type="active site" description="Charge relay system" evidence="7">
    <location>
        <position position="151"/>
    </location>
</feature>
<name>A0A951PCW9_9CYAN</name>
<dbReference type="GO" id="GO:0005829">
    <property type="term" value="C:cytosol"/>
    <property type="evidence" value="ECO:0007669"/>
    <property type="project" value="TreeGrafter"/>
</dbReference>
<dbReference type="NCBIfam" id="TIGR02821">
    <property type="entry name" value="fghA_ester_D"/>
    <property type="match status" value="1"/>
</dbReference>
<dbReference type="Proteomes" id="UP000707356">
    <property type="component" value="Unassembled WGS sequence"/>
</dbReference>
<dbReference type="GO" id="GO:0018738">
    <property type="term" value="F:S-formylglutathione hydrolase activity"/>
    <property type="evidence" value="ECO:0007669"/>
    <property type="project" value="UniProtKB-UniRule"/>
</dbReference>
<dbReference type="InterPro" id="IPR014186">
    <property type="entry name" value="S-formylglutathione_hydrol"/>
</dbReference>
<organism evidence="9 10">
    <name type="scientific">Pegethrix bostrychoides GSE-TBD4-15B</name>
    <dbReference type="NCBI Taxonomy" id="2839662"/>
    <lineage>
        <taxon>Bacteria</taxon>
        <taxon>Bacillati</taxon>
        <taxon>Cyanobacteriota</taxon>
        <taxon>Cyanophyceae</taxon>
        <taxon>Oculatellales</taxon>
        <taxon>Oculatellaceae</taxon>
        <taxon>Pegethrix</taxon>
    </lineage>
</organism>
<evidence type="ECO:0000256" key="1">
    <source>
        <dbReference type="ARBA" id="ARBA00005622"/>
    </source>
</evidence>
<evidence type="ECO:0000256" key="8">
    <source>
        <dbReference type="RuleBase" id="RU363068"/>
    </source>
</evidence>
<feature type="active site" description="Charge relay system" evidence="7">
    <location>
        <position position="227"/>
    </location>
</feature>
<dbReference type="EMBL" id="JAHHHV010000076">
    <property type="protein sequence ID" value="MBW4467351.1"/>
    <property type="molecule type" value="Genomic_DNA"/>
</dbReference>
<dbReference type="Pfam" id="PF00756">
    <property type="entry name" value="Esterase"/>
    <property type="match status" value="1"/>
</dbReference>
<dbReference type="InterPro" id="IPR029058">
    <property type="entry name" value="AB_hydrolase_fold"/>
</dbReference>
<dbReference type="InterPro" id="IPR000801">
    <property type="entry name" value="Esterase-like"/>
</dbReference>
<dbReference type="EC" id="3.1.2.12" evidence="2 6"/>
<dbReference type="SUPFAM" id="SSF53474">
    <property type="entry name" value="alpha/beta-Hydrolases"/>
    <property type="match status" value="1"/>
</dbReference>
<keyword evidence="3 8" id="KW-0719">Serine esterase</keyword>
<dbReference type="PANTHER" id="PTHR10061:SF0">
    <property type="entry name" value="S-FORMYLGLUTATHIONE HYDROLASE"/>
    <property type="match status" value="1"/>
</dbReference>
<evidence type="ECO:0000256" key="2">
    <source>
        <dbReference type="ARBA" id="ARBA00012479"/>
    </source>
</evidence>
<dbReference type="FunFam" id="3.40.50.1820:FF:000002">
    <property type="entry name" value="S-formylglutathione hydrolase"/>
    <property type="match status" value="1"/>
</dbReference>
<comment type="catalytic activity">
    <reaction evidence="5 8">
        <text>S-formylglutathione + H2O = formate + glutathione + H(+)</text>
        <dbReference type="Rhea" id="RHEA:14961"/>
        <dbReference type="ChEBI" id="CHEBI:15377"/>
        <dbReference type="ChEBI" id="CHEBI:15378"/>
        <dbReference type="ChEBI" id="CHEBI:15740"/>
        <dbReference type="ChEBI" id="CHEBI:57688"/>
        <dbReference type="ChEBI" id="CHEBI:57925"/>
        <dbReference type="EC" id="3.1.2.12"/>
    </reaction>
</comment>
<reference evidence="9" key="1">
    <citation type="submission" date="2021-05" db="EMBL/GenBank/DDBJ databases">
        <authorList>
            <person name="Pietrasiak N."/>
            <person name="Ward R."/>
            <person name="Stajich J.E."/>
            <person name="Kurbessoian T."/>
        </authorList>
    </citation>
    <scope>NUCLEOTIDE SEQUENCE</scope>
    <source>
        <strain evidence="9">GSE-TBD4-15B</strain>
    </source>
</reference>
<dbReference type="GO" id="GO:0052689">
    <property type="term" value="F:carboxylic ester hydrolase activity"/>
    <property type="evidence" value="ECO:0007669"/>
    <property type="project" value="UniProtKB-KW"/>
</dbReference>
<dbReference type="Gene3D" id="3.40.50.1820">
    <property type="entry name" value="alpha/beta hydrolase"/>
    <property type="match status" value="1"/>
</dbReference>
<comment type="caution">
    <text evidence="9">The sequence shown here is derived from an EMBL/GenBank/DDBJ whole genome shotgun (WGS) entry which is preliminary data.</text>
</comment>
<gene>
    <name evidence="9" type="primary">fghA</name>
    <name evidence="9" type="ORF">KME07_18140</name>
</gene>
<accession>A0A951PCW9</accession>
<proteinExistence type="inferred from homology"/>
<reference evidence="9" key="2">
    <citation type="journal article" date="2022" name="Microbiol. Resour. Announc.">
        <title>Metagenome Sequencing to Explore Phylogenomics of Terrestrial Cyanobacteria.</title>
        <authorList>
            <person name="Ward R.D."/>
            <person name="Stajich J.E."/>
            <person name="Johansen J.R."/>
            <person name="Huntemann M."/>
            <person name="Clum A."/>
            <person name="Foster B."/>
            <person name="Foster B."/>
            <person name="Roux S."/>
            <person name="Palaniappan K."/>
            <person name="Varghese N."/>
            <person name="Mukherjee S."/>
            <person name="Reddy T.B.K."/>
            <person name="Daum C."/>
            <person name="Copeland A."/>
            <person name="Chen I.A."/>
            <person name="Ivanova N.N."/>
            <person name="Kyrpides N.C."/>
            <person name="Shapiro N."/>
            <person name="Eloe-Fadrosh E.A."/>
            <person name="Pietrasiak N."/>
        </authorList>
    </citation>
    <scope>NUCLEOTIDE SEQUENCE</scope>
    <source>
        <strain evidence="9">GSE-TBD4-15B</strain>
    </source>
</reference>
<comment type="similarity">
    <text evidence="1 8">Belongs to the esterase D family.</text>
</comment>
<dbReference type="AlphaFoldDB" id="A0A951PCW9"/>
<dbReference type="PANTHER" id="PTHR10061">
    <property type="entry name" value="S-FORMYLGLUTATHIONE HYDROLASE"/>
    <property type="match status" value="1"/>
</dbReference>
<evidence type="ECO:0000313" key="9">
    <source>
        <dbReference type="EMBL" id="MBW4467351.1"/>
    </source>
</evidence>
<evidence type="ECO:0000256" key="6">
    <source>
        <dbReference type="NCBIfam" id="TIGR02821"/>
    </source>
</evidence>
<evidence type="ECO:0000256" key="7">
    <source>
        <dbReference type="PIRSR" id="PIRSR614186-1"/>
    </source>
</evidence>
<comment type="function">
    <text evidence="8">Serine hydrolase involved in the detoxification of formaldehyde.</text>
</comment>